<feature type="compositionally biased region" description="Polar residues" evidence="1">
    <location>
        <begin position="363"/>
        <end position="383"/>
    </location>
</feature>
<feature type="compositionally biased region" description="Basic and acidic residues" evidence="1">
    <location>
        <begin position="316"/>
        <end position="330"/>
    </location>
</feature>
<reference evidence="3" key="2">
    <citation type="submission" date="2023-01" db="EMBL/GenBank/DDBJ databases">
        <authorList>
            <person name="Petersen C."/>
        </authorList>
    </citation>
    <scope>NUCLEOTIDE SEQUENCE</scope>
    <source>
        <strain evidence="3">IBT 15450</strain>
    </source>
</reference>
<organism evidence="3 4">
    <name type="scientific">Penicillium canescens</name>
    <dbReference type="NCBI Taxonomy" id="5083"/>
    <lineage>
        <taxon>Eukaryota</taxon>
        <taxon>Fungi</taxon>
        <taxon>Dikarya</taxon>
        <taxon>Ascomycota</taxon>
        <taxon>Pezizomycotina</taxon>
        <taxon>Eurotiomycetes</taxon>
        <taxon>Eurotiomycetidae</taxon>
        <taxon>Eurotiales</taxon>
        <taxon>Aspergillaceae</taxon>
        <taxon>Penicillium</taxon>
    </lineage>
</organism>
<feature type="compositionally biased region" description="Low complexity" evidence="1">
    <location>
        <begin position="252"/>
        <end position="261"/>
    </location>
</feature>
<dbReference type="Proteomes" id="UP001219568">
    <property type="component" value="Unassembled WGS sequence"/>
</dbReference>
<accession>A0AAD6NCU4</accession>
<sequence>MTLRCYRENVRTGLKYYHQPFIITTPKHQCIMTDTKGKSRHESQKVRKEKRQPLTHFLCLPLINTTSITQLESSITGFKTAHLPGPGSTSPACPNDQASTSRLVIPSSAFRPLGTLHLTLGVMSLCNKERLEQAISFFRSLDLKALISEADQVAARKRNTHTPSESSVSTHVTDQDQPLIVSLESLHALPSAKSATVLHASPVDPTGRLYPFCVMLRDKFIGAGFIENEASKAHAKEKTYQKSSTNDNNVANTSTPLLNLPTSPPAEQKSGSLADVDPYTAALSRKPKPRPLLLHATLVNTIYVPGRQNVQSKGSKGTERNKSPKRITFDARDLVSQYKDYYTDETRANARPVNFETKDHPESSSVANGNCKQPESPGQNFHSADSRQSKPTYPFIWAKDITLDTVCICEMGAKKIPSHLNVTSNHDLDNRLGEKYTVVSERSLGDK</sequence>
<evidence type="ECO:0000259" key="2">
    <source>
        <dbReference type="Pfam" id="PF10469"/>
    </source>
</evidence>
<evidence type="ECO:0000313" key="4">
    <source>
        <dbReference type="Proteomes" id="UP001219568"/>
    </source>
</evidence>
<feature type="compositionally biased region" description="Polar residues" evidence="1">
    <location>
        <begin position="241"/>
        <end position="251"/>
    </location>
</feature>
<name>A0AAD6NCU4_PENCN</name>
<feature type="region of interest" description="Disordered" evidence="1">
    <location>
        <begin position="308"/>
        <end position="330"/>
    </location>
</feature>
<dbReference type="EMBL" id="JAQJZL010000002">
    <property type="protein sequence ID" value="KAJ6052184.1"/>
    <property type="molecule type" value="Genomic_DNA"/>
</dbReference>
<comment type="caution">
    <text evidence="3">The sequence shown here is derived from an EMBL/GenBank/DDBJ whole genome shotgun (WGS) entry which is preliminary data.</text>
</comment>
<feature type="region of interest" description="Disordered" evidence="1">
    <location>
        <begin position="236"/>
        <end position="274"/>
    </location>
</feature>
<reference evidence="3" key="1">
    <citation type="journal article" date="2023" name="IMA Fungus">
        <title>Comparative genomic study of the Penicillium genus elucidates a diverse pangenome and 15 lateral gene transfer events.</title>
        <authorList>
            <person name="Petersen C."/>
            <person name="Sorensen T."/>
            <person name="Nielsen M.R."/>
            <person name="Sondergaard T.E."/>
            <person name="Sorensen J.L."/>
            <person name="Fitzpatrick D.A."/>
            <person name="Frisvad J.C."/>
            <person name="Nielsen K.L."/>
        </authorList>
    </citation>
    <scope>NUCLEOTIDE SEQUENCE</scope>
    <source>
        <strain evidence="3">IBT 15450</strain>
    </source>
</reference>
<proteinExistence type="predicted"/>
<gene>
    <name evidence="3" type="ORF">N7460_002718</name>
</gene>
<dbReference type="Gene3D" id="3.90.1140.10">
    <property type="entry name" value="Cyclic phosphodiesterase"/>
    <property type="match status" value="1"/>
</dbReference>
<dbReference type="GO" id="GO:0006355">
    <property type="term" value="P:regulation of DNA-templated transcription"/>
    <property type="evidence" value="ECO:0007669"/>
    <property type="project" value="TreeGrafter"/>
</dbReference>
<dbReference type="GO" id="GO:0005634">
    <property type="term" value="C:nucleus"/>
    <property type="evidence" value="ECO:0007669"/>
    <property type="project" value="TreeGrafter"/>
</dbReference>
<dbReference type="Pfam" id="PF10469">
    <property type="entry name" value="AKAP7_NLS"/>
    <property type="match status" value="1"/>
</dbReference>
<dbReference type="PANTHER" id="PTHR13360">
    <property type="entry name" value="ACTIVATING SIGNAL COINTEGRATOR 1 COMPLEX SUBUNIT 1"/>
    <property type="match status" value="1"/>
</dbReference>
<evidence type="ECO:0000256" key="1">
    <source>
        <dbReference type="SAM" id="MobiDB-lite"/>
    </source>
</evidence>
<dbReference type="GO" id="GO:0006307">
    <property type="term" value="P:DNA alkylation repair"/>
    <property type="evidence" value="ECO:0007669"/>
    <property type="project" value="InterPro"/>
</dbReference>
<evidence type="ECO:0000313" key="3">
    <source>
        <dbReference type="EMBL" id="KAJ6052184.1"/>
    </source>
</evidence>
<feature type="domain" description="A-kinase anchor protein 7-like phosphoesterase" evidence="2">
    <location>
        <begin position="55"/>
        <end position="343"/>
    </location>
</feature>
<dbReference type="AlphaFoldDB" id="A0AAD6NCU4"/>
<feature type="region of interest" description="Disordered" evidence="1">
    <location>
        <begin position="350"/>
        <end position="387"/>
    </location>
</feature>
<dbReference type="PANTHER" id="PTHR13360:SF1">
    <property type="entry name" value="ACTIVATING SIGNAL COINTEGRATOR 1 COMPLEX SUBUNIT 1"/>
    <property type="match status" value="1"/>
</dbReference>
<keyword evidence="4" id="KW-1185">Reference proteome</keyword>
<protein>
    <recommendedName>
        <fullName evidence="2">A-kinase anchor protein 7-like phosphoesterase domain-containing protein</fullName>
    </recommendedName>
</protein>
<dbReference type="InterPro" id="IPR019510">
    <property type="entry name" value="AKAP7-like_phosphoesterase"/>
</dbReference>
<dbReference type="InterPro" id="IPR009210">
    <property type="entry name" value="ASCC1"/>
</dbReference>